<evidence type="ECO:0000313" key="2">
    <source>
        <dbReference type="Proteomes" id="UP000435138"/>
    </source>
</evidence>
<dbReference type="EMBL" id="WIXI01000039">
    <property type="protein sequence ID" value="MQY46099.1"/>
    <property type="molecule type" value="Genomic_DNA"/>
</dbReference>
<dbReference type="Proteomes" id="UP000435138">
    <property type="component" value="Unassembled WGS sequence"/>
</dbReference>
<dbReference type="AlphaFoldDB" id="A0A6A8A5D8"/>
<accession>A0A6A8A5D8</accession>
<organism evidence="1 2">
    <name type="scientific">Endobacterium cereale</name>
    <dbReference type="NCBI Taxonomy" id="2663029"/>
    <lineage>
        <taxon>Bacteria</taxon>
        <taxon>Pseudomonadati</taxon>
        <taxon>Pseudomonadota</taxon>
        <taxon>Alphaproteobacteria</taxon>
        <taxon>Hyphomicrobiales</taxon>
        <taxon>Rhizobiaceae</taxon>
        <taxon>Endobacterium</taxon>
    </lineage>
</organism>
<name>A0A6A8A5D8_9HYPH</name>
<evidence type="ECO:0000313" key="1">
    <source>
        <dbReference type="EMBL" id="MQY46099.1"/>
    </source>
</evidence>
<dbReference type="RefSeq" id="WP_153353604.1">
    <property type="nucleotide sequence ID" value="NZ_JAYKOO010000012.1"/>
</dbReference>
<keyword evidence="2" id="KW-1185">Reference proteome</keyword>
<sequence>MTTKSKAVPAVAAPTRSAVGLRGSLNGWTNEEHRDALKKALVGTRYHFTRDGELVLLSHLMQVADVHLGWLDAKQYARFKIRMELEEGNTVWSDEIVQWKDIETGIFSAGSSSQQTVTTLLKVAHAIDAELEDVTREIFQQLEAELPR</sequence>
<comment type="caution">
    <text evidence="1">The sequence shown here is derived from an EMBL/GenBank/DDBJ whole genome shotgun (WGS) entry which is preliminary data.</text>
</comment>
<reference evidence="1 2" key="1">
    <citation type="submission" date="2019-11" db="EMBL/GenBank/DDBJ databases">
        <title>Genome analysis of Rhizobacterium cereale a novel genus and species isolated from maize roots in North Spain.</title>
        <authorList>
            <person name="Menendez E."/>
            <person name="Flores-Felix J.D."/>
            <person name="Ramirez-Bahena M.-H."/>
            <person name="Igual J.M."/>
            <person name="Garcia-Fraile P."/>
            <person name="Peix A."/>
            <person name="Velazquez E."/>
        </authorList>
    </citation>
    <scope>NUCLEOTIDE SEQUENCE [LARGE SCALE GENOMIC DNA]</scope>
    <source>
        <strain evidence="1 2">RZME27</strain>
    </source>
</reference>
<protein>
    <submittedName>
        <fullName evidence="1">Uncharacterized protein</fullName>
    </submittedName>
</protein>
<proteinExistence type="predicted"/>
<gene>
    <name evidence="1" type="ORF">GAO09_08525</name>
</gene>